<dbReference type="SUPFAM" id="SSF48452">
    <property type="entry name" value="TPR-like"/>
    <property type="match status" value="1"/>
</dbReference>
<proteinExistence type="predicted"/>
<evidence type="ECO:0000256" key="1">
    <source>
        <dbReference type="ARBA" id="ARBA00022741"/>
    </source>
</evidence>
<name>A0A4Y9ZQK0_9AGAM</name>
<dbReference type="GO" id="GO:0016787">
    <property type="term" value="F:hydrolase activity"/>
    <property type="evidence" value="ECO:0007669"/>
    <property type="project" value="UniProtKB-UniRule"/>
</dbReference>
<dbReference type="InterPro" id="IPR039904">
    <property type="entry name" value="TRANK1"/>
</dbReference>
<dbReference type="PANTHER" id="PTHR21529:SF4">
    <property type="entry name" value="TPR AND ANKYRIN REPEAT-CONTAINING PROTEIN 1"/>
    <property type="match status" value="1"/>
</dbReference>
<keyword evidence="1 5" id="KW-0547">Nucleotide-binding</keyword>
<reference evidence="8 9" key="1">
    <citation type="submission" date="2019-02" db="EMBL/GenBank/DDBJ databases">
        <title>Genome sequencing of the rare red list fungi Hericium alpestre (H. flagellum).</title>
        <authorList>
            <person name="Buettner E."/>
            <person name="Kellner H."/>
        </authorList>
    </citation>
    <scope>NUCLEOTIDE SEQUENCE [LARGE SCALE GENOMIC DNA]</scope>
    <source>
        <strain evidence="8 9">DSM 108284</strain>
    </source>
</reference>
<evidence type="ECO:0000259" key="7">
    <source>
        <dbReference type="PROSITE" id="PS51198"/>
    </source>
</evidence>
<dbReference type="GO" id="GO:0005524">
    <property type="term" value="F:ATP binding"/>
    <property type="evidence" value="ECO:0007669"/>
    <property type="project" value="UniProtKB-UniRule"/>
</dbReference>
<dbReference type="InterPro" id="IPR014017">
    <property type="entry name" value="DNA_helicase_UvrD-like_C"/>
</dbReference>
<dbReference type="PROSITE" id="PS51198">
    <property type="entry name" value="UVRD_HELICASE_ATP_BIND"/>
    <property type="match status" value="1"/>
</dbReference>
<evidence type="ECO:0000313" key="9">
    <source>
        <dbReference type="Proteomes" id="UP000298061"/>
    </source>
</evidence>
<dbReference type="SUPFAM" id="SSF52540">
    <property type="entry name" value="P-loop containing nucleoside triphosphate hydrolases"/>
    <property type="match status" value="1"/>
</dbReference>
<feature type="domain" description="UvrD-like helicase ATP-binding" evidence="7">
    <location>
        <begin position="495"/>
        <end position="874"/>
    </location>
</feature>
<evidence type="ECO:0000256" key="2">
    <source>
        <dbReference type="ARBA" id="ARBA00022801"/>
    </source>
</evidence>
<evidence type="ECO:0000256" key="6">
    <source>
        <dbReference type="SAM" id="MobiDB-lite"/>
    </source>
</evidence>
<dbReference type="Pfam" id="PF00580">
    <property type="entry name" value="UvrD-helicase"/>
    <property type="match status" value="1"/>
</dbReference>
<accession>A0A4Y9ZQK0</accession>
<dbReference type="PANTHER" id="PTHR21529">
    <property type="entry name" value="MAMMARY TURMOR VIRUS RECEPTOR HOMOLOG 1, 2 MTVR1, 2"/>
    <property type="match status" value="1"/>
</dbReference>
<dbReference type="InterPro" id="IPR011990">
    <property type="entry name" value="TPR-like_helical_dom_sf"/>
</dbReference>
<dbReference type="Pfam" id="PF13361">
    <property type="entry name" value="UvrD_C"/>
    <property type="match status" value="1"/>
</dbReference>
<dbReference type="Proteomes" id="UP000298061">
    <property type="component" value="Unassembled WGS sequence"/>
</dbReference>
<dbReference type="GO" id="GO:0004386">
    <property type="term" value="F:helicase activity"/>
    <property type="evidence" value="ECO:0007669"/>
    <property type="project" value="UniProtKB-UniRule"/>
</dbReference>
<dbReference type="STRING" id="135208.A0A4Y9ZQK0"/>
<keyword evidence="2 5" id="KW-0378">Hydrolase</keyword>
<dbReference type="EMBL" id="SFCI01001238">
    <property type="protein sequence ID" value="TFY76337.1"/>
    <property type="molecule type" value="Genomic_DNA"/>
</dbReference>
<keyword evidence="3 5" id="KW-0347">Helicase</keyword>
<gene>
    <name evidence="8" type="ORF">EWM64_g7674</name>
</gene>
<dbReference type="OrthoDB" id="3156807at2759"/>
<feature type="binding site" evidence="5">
    <location>
        <begin position="516"/>
        <end position="523"/>
    </location>
    <ligand>
        <name>ATP</name>
        <dbReference type="ChEBI" id="CHEBI:30616"/>
    </ligand>
</feature>
<dbReference type="Gene3D" id="3.40.50.300">
    <property type="entry name" value="P-loop containing nucleotide triphosphate hydrolases"/>
    <property type="match status" value="2"/>
</dbReference>
<protein>
    <recommendedName>
        <fullName evidence="7">UvrD-like helicase ATP-binding domain-containing protein</fullName>
    </recommendedName>
</protein>
<keyword evidence="4 5" id="KW-0067">ATP-binding</keyword>
<evidence type="ECO:0000256" key="5">
    <source>
        <dbReference type="PROSITE-ProRule" id="PRU00560"/>
    </source>
</evidence>
<comment type="caution">
    <text evidence="8">The sequence shown here is derived from an EMBL/GenBank/DDBJ whole genome shotgun (WGS) entry which is preliminary data.</text>
</comment>
<evidence type="ECO:0000313" key="8">
    <source>
        <dbReference type="EMBL" id="TFY76337.1"/>
    </source>
</evidence>
<keyword evidence="9" id="KW-1185">Reference proteome</keyword>
<feature type="compositionally biased region" description="Low complexity" evidence="6">
    <location>
        <begin position="268"/>
        <end position="280"/>
    </location>
</feature>
<evidence type="ECO:0000256" key="3">
    <source>
        <dbReference type="ARBA" id="ARBA00022806"/>
    </source>
</evidence>
<evidence type="ECO:0000256" key="4">
    <source>
        <dbReference type="ARBA" id="ARBA00022840"/>
    </source>
</evidence>
<dbReference type="InterPro" id="IPR014016">
    <property type="entry name" value="UvrD-like_ATP-bd"/>
</dbReference>
<dbReference type="InterPro" id="IPR027417">
    <property type="entry name" value="P-loop_NTPase"/>
</dbReference>
<feature type="region of interest" description="Disordered" evidence="6">
    <location>
        <begin position="261"/>
        <end position="285"/>
    </location>
</feature>
<organism evidence="8 9">
    <name type="scientific">Hericium alpestre</name>
    <dbReference type="NCBI Taxonomy" id="135208"/>
    <lineage>
        <taxon>Eukaryota</taxon>
        <taxon>Fungi</taxon>
        <taxon>Dikarya</taxon>
        <taxon>Basidiomycota</taxon>
        <taxon>Agaricomycotina</taxon>
        <taxon>Agaricomycetes</taxon>
        <taxon>Russulales</taxon>
        <taxon>Hericiaceae</taxon>
        <taxon>Hericium</taxon>
    </lineage>
</organism>
<sequence length="2004" mass="228750">MRDGDSESTGRRLRRSFLQVFEPQLMTSGDATRTAAAVFEGHIGETSTELLLNAVLQVPWLLEYILSAISDEAFQSLQTSILSMYPVNPEDHVLSSLPFTLLARLFDPVCSLSPSSDRLRSCESSVRFADRVLQQLNNMRHNLAADASAETEHADEDLASWAAISTIKHGSQRARKQARTLANRPKKSRTVLVDDKVFHQYGLPEFAKDSATLEATARLVKVRHKSDLKYILSLLRPSSEDNVAAAVKKVYIRPSFTSSLGVEPMTGSPHSPSSETDSSTLINGEADDKADAPAAADGFGDWRILISTRADRNLREARNKDQTSFRIYIKKIKELSNGHFSDDNQKRLTSADIPVPIYEAKMTRDTRLVYQVDCVPEFDSDVERQVIRIFGIYTHAQLDKRFWNSMGYQLARKGKEYKARCTFRNQPRIKGDNVFSPASFPPIPENEPQGATFEMPTLRTEDLEELHSLLVLEKFVTFSQALLKSIVANQDIAHVFHVSPQEQQIIEHSYSCYVLGRSGTGKTTTMLFKMLGMENSWQQTRDMLPNRPRQLFVTQSRVLADKVEDYFMKLLESLNADVGTSGDIAEMLERKKNRDDAGLVDRDEAANWRDDLPKKFSDLKDAHFPMFITFDKLSAMLEADVEQSRNEASESATWAARHGDPADLPPSDYMQQDKQSFVSFNVFREAYWPHFPQNLTKGLDPSLVFSEFMGVIKGSEQALDSPDHALSQKAYLELSHRTQATFASRRAEIYDLFQAYTKTKRGRGDYDAADRTHSILEQLRTTGVMGNKMDFLYVDEVQDNLLIDARLLRTICRNPNGLFWAGDTAQTISVGSSFRFNDLKAFLHRFEESMQIKSSQKEAPQPKSFQLLTNYRSHGGIVQCAHSVIELITKFWPYAIDILAEEKGIVDGIKPVFFSGWDQDNVRYESFLFGAAGSHIEFGAQQCILVRDDKARERLRSQVGEIGLILTLYESKGLEFNDVLLYNFFEDSTLDIAQWRVILNALERGNRSKVMAPTFDENRHAGICTELKFLYVAITRARKNLWLVDRSDKCEPMRTYWMSKQLVQHCTPSTGIPHLAVASTPEEWASTAKTLFTRKRYYQAMHSYERAGKLREKEVAHAYYLREKARDKDADLQASLKEKKEAWSVAAEAFAKSAHEAIKERSEYFRIAADCYIKTEEHGKAAQAYANASMFTDAAKHYRKAGMFDDAVCIIQEHPEEVNESDADRIMNVARLYYFNRNDLKKAAGLFETIDEQLEFVTDYDLDVARAEILVAEQRFAEAASLHLEEGRTMVAVRLFLKDQDEVSKEHSLDKAKECLFNELWRHFSFDVVPDPDNLGDTTFKELLQLLAKSNLGSRDQREMQMFRFIKDRDIPQLLRLGSVIIIKGDNKLAAVLSLDHVFNDLNNFKLATMEETNASLQTFLSYVRLVQELINLQEPWISKVWLQRLYDSLKPVHHKFGSISNLNLQLVPEANRAFAVVKEWVRGHLYDLDPYKSPGFFAEVFKSVVLGFSFDNPGIREYVRRARCIQKRPIELAYAFRFPAGKYVVDDLLDFFEGYQKYSLDVGVIFLRHVSGKHVPMDAGVICDFMERVCAALIIRGHRDRVPFHNLCLPRSWILEFFREPNQLRKRGEEPKMIKSIVDVAGDVLKRLYTGQDADNLSYLGNPIPHERFIIRNIFISRIYVNAEGWNTIERTVMTSMSDSPLDEIVHLCAETEQVTHPASNPAPRQIRFKKFEDIPQLLSRDKAPVSVLRAEALAFIPRETVVDSPDTSPVLGQNEEDSFEELDGEVEPTRQVDVEAVIDSIDIGHTEVPTLVADEERTAAASNLQYYYRQLVDRRRSSEKTGPLSRVYAACLEASLQVSAEWKPKSHYRFVFLGALPHLLLCIEWLSSTAQANKVKIKKKVKKAKHQDLDDLMDYQTSLNKLIKEVKSTQQVLEPRSDFHQRRDLEGLKPYVAKIEELLGRLPGSEEARPDFDLAWKWIVKERTVKKVEKPSLNTDDLEEEL</sequence>